<evidence type="ECO:0000313" key="1">
    <source>
        <dbReference type="EMBL" id="GES19022.1"/>
    </source>
</evidence>
<sequence length="195" mass="21719">MQHPYVGYYVARLWEDINAMTPTVLEPVPSDLLDFVGSDPSAWRPVESDAASVAAVWHNEHALDLGYILQPPRIRAWRTVSDDLDTVTVTWQHADDGDIRFVADPAGQVIVPAASFRTAVRQLDHELLISMERRIRVLERTGPPDGVQFDLQAVRAEHANRGESLAQWLHREPATDWAVVRVGAEELLAACGPVT</sequence>
<dbReference type="EMBL" id="BLAF01000009">
    <property type="protein sequence ID" value="GES19022.1"/>
    <property type="molecule type" value="Genomic_DNA"/>
</dbReference>
<comment type="caution">
    <text evidence="1">The sequence shown here is derived from an EMBL/GenBank/DDBJ whole genome shotgun (WGS) entry which is preliminary data.</text>
</comment>
<keyword evidence="2" id="KW-1185">Reference proteome</keyword>
<accession>A0A5M3XE22</accession>
<gene>
    <name evidence="1" type="ORF">Aple_019180</name>
</gene>
<dbReference type="Pfam" id="PF19446">
    <property type="entry name" value="DUF5984"/>
    <property type="match status" value="1"/>
</dbReference>
<organism evidence="1 2">
    <name type="scientific">Acrocarpospora pleiomorpha</name>
    <dbReference type="NCBI Taxonomy" id="90975"/>
    <lineage>
        <taxon>Bacteria</taxon>
        <taxon>Bacillati</taxon>
        <taxon>Actinomycetota</taxon>
        <taxon>Actinomycetes</taxon>
        <taxon>Streptosporangiales</taxon>
        <taxon>Streptosporangiaceae</taxon>
        <taxon>Acrocarpospora</taxon>
    </lineage>
</organism>
<dbReference type="Proteomes" id="UP000377595">
    <property type="component" value="Unassembled WGS sequence"/>
</dbReference>
<evidence type="ECO:0000313" key="2">
    <source>
        <dbReference type="Proteomes" id="UP000377595"/>
    </source>
</evidence>
<dbReference type="InterPro" id="IPR046026">
    <property type="entry name" value="DUF5984"/>
</dbReference>
<name>A0A5M3XE22_9ACTN</name>
<protein>
    <submittedName>
        <fullName evidence="1">Uncharacterized protein</fullName>
    </submittedName>
</protein>
<reference evidence="1 2" key="1">
    <citation type="submission" date="2019-10" db="EMBL/GenBank/DDBJ databases">
        <title>Whole genome shotgun sequence of Acrocarpospora pleiomorpha NBRC 16267.</title>
        <authorList>
            <person name="Ichikawa N."/>
            <person name="Kimura A."/>
            <person name="Kitahashi Y."/>
            <person name="Komaki H."/>
            <person name="Oguchi A."/>
        </authorList>
    </citation>
    <scope>NUCLEOTIDE SEQUENCE [LARGE SCALE GENOMIC DNA]</scope>
    <source>
        <strain evidence="1 2">NBRC 16267</strain>
    </source>
</reference>
<dbReference type="AlphaFoldDB" id="A0A5M3XE22"/>
<proteinExistence type="predicted"/>